<sequence length="145" mass="16226">MRCSDSSRGNQRLLDTTRPADIISHFVSSIVRHYKSQWALRLVGRGRPKSDKKSDVTRDYIWKAGALKPCFQLEISTDYHATEASAGEEESTADGQIIFFPFAKEAKGRRLTTLPEVNRGRTLTSNFPPPPFPLTLAALKNCSTK</sequence>
<accession>A0AAV9RE41</accession>
<evidence type="ECO:0000313" key="1">
    <source>
        <dbReference type="EMBL" id="KAK5607251.1"/>
    </source>
</evidence>
<name>A0AAV9RE41_9TELE</name>
<proteinExistence type="predicted"/>
<gene>
    <name evidence="1" type="ORF">CRENBAI_003440</name>
</gene>
<keyword evidence="2" id="KW-1185">Reference proteome</keyword>
<evidence type="ECO:0000313" key="2">
    <source>
        <dbReference type="Proteomes" id="UP001311232"/>
    </source>
</evidence>
<organism evidence="1 2">
    <name type="scientific">Crenichthys baileyi</name>
    <name type="common">White River springfish</name>
    <dbReference type="NCBI Taxonomy" id="28760"/>
    <lineage>
        <taxon>Eukaryota</taxon>
        <taxon>Metazoa</taxon>
        <taxon>Chordata</taxon>
        <taxon>Craniata</taxon>
        <taxon>Vertebrata</taxon>
        <taxon>Euteleostomi</taxon>
        <taxon>Actinopterygii</taxon>
        <taxon>Neopterygii</taxon>
        <taxon>Teleostei</taxon>
        <taxon>Neoteleostei</taxon>
        <taxon>Acanthomorphata</taxon>
        <taxon>Ovalentaria</taxon>
        <taxon>Atherinomorphae</taxon>
        <taxon>Cyprinodontiformes</taxon>
        <taxon>Goodeidae</taxon>
        <taxon>Crenichthys</taxon>
    </lineage>
</organism>
<dbReference type="Proteomes" id="UP001311232">
    <property type="component" value="Unassembled WGS sequence"/>
</dbReference>
<dbReference type="EMBL" id="JAHHUM010002029">
    <property type="protein sequence ID" value="KAK5607251.1"/>
    <property type="molecule type" value="Genomic_DNA"/>
</dbReference>
<reference evidence="1 2" key="1">
    <citation type="submission" date="2021-06" db="EMBL/GenBank/DDBJ databases">
        <authorList>
            <person name="Palmer J.M."/>
        </authorList>
    </citation>
    <scope>NUCLEOTIDE SEQUENCE [LARGE SCALE GENOMIC DNA]</scope>
    <source>
        <strain evidence="1 2">MEX-2019</strain>
        <tissue evidence="1">Muscle</tissue>
    </source>
</reference>
<dbReference type="AlphaFoldDB" id="A0AAV9RE41"/>
<comment type="caution">
    <text evidence="1">The sequence shown here is derived from an EMBL/GenBank/DDBJ whole genome shotgun (WGS) entry which is preliminary data.</text>
</comment>
<protein>
    <submittedName>
        <fullName evidence="1">Uncharacterized protein</fullName>
    </submittedName>
</protein>